<dbReference type="CDD" id="cd14014">
    <property type="entry name" value="STKc_PknB_like"/>
    <property type="match status" value="1"/>
</dbReference>
<keyword evidence="5" id="KW-0812">Transmembrane</keyword>
<keyword evidence="5" id="KW-1133">Transmembrane helix</keyword>
<evidence type="ECO:0000259" key="6">
    <source>
        <dbReference type="PROSITE" id="PS50011"/>
    </source>
</evidence>
<keyword evidence="1 3" id="KW-0547">Nucleotide-binding</keyword>
<keyword evidence="7" id="KW-0418">Kinase</keyword>
<dbReference type="InterPro" id="IPR011009">
    <property type="entry name" value="Kinase-like_dom_sf"/>
</dbReference>
<feature type="binding site" evidence="3">
    <location>
        <position position="197"/>
    </location>
    <ligand>
        <name>ATP</name>
        <dbReference type="ChEBI" id="CHEBI:30616"/>
    </ligand>
</feature>
<evidence type="ECO:0000256" key="3">
    <source>
        <dbReference type="PROSITE-ProRule" id="PRU10141"/>
    </source>
</evidence>
<sequence>MPSLLKIVNFVVVSAVDLLLPDFIDKPIRVCQHFYRHFLATSPNEQLQLLAEGRELSAAQIDDCVQQILAGWKAALPPGESLHPQASILAWEMVQALCKSASSSQPAETLRKTLNETTLRRTGASLAAESITPEQARLGRLLLTTQSQRTKSASATKATGPLPQVPGYRLERLLGSGGFAQVFLAQQEATGEWCAVKVGALLNETRFRRESSIALSLQSPRLAQCFEAGTIAGDLPQFWLAMEYLPGRTLAEILSISHARPDAETALAIACEILQGLAAMHQKGLIHRDLKPENIMIDDRFSVKLIDFGLARPIEELSVTQDRPTIAGDLLGTPFYMSPEQADGDVNLTPTTDLWSFGIVVYELLVGKLPFTGRTIMAVGREIHTRDIDWDQPAIPAELRPILKRCTQRDVAKRPNIATAIVTDLQRAVENAEARLRQDRLSGMWDQLVASGLLEKLVVHWHGQLPENALDQVARQAAKRGIPEIDRKRVAKVLKPLCDAQLEVETSNRRLVELKQQLSSDLVGLSGAQLQIRSQEVQSAESVAEKAQRKFDSVVKKSLGSASSDTFQSSTQSQNSTSSSSSSGSRKRLPLIFRVMVAIAIFGIGCSGITIVMVSLFSGGVSATASGEKKWGAYPTTLSTPTTSYQYFPYDVQKK</sequence>
<dbReference type="InterPro" id="IPR045269">
    <property type="entry name" value="Atg1-like"/>
</dbReference>
<evidence type="ECO:0000256" key="4">
    <source>
        <dbReference type="SAM" id="MobiDB-lite"/>
    </source>
</evidence>
<dbReference type="GO" id="GO:0005524">
    <property type="term" value="F:ATP binding"/>
    <property type="evidence" value="ECO:0007669"/>
    <property type="project" value="UniProtKB-UniRule"/>
</dbReference>
<dbReference type="PROSITE" id="PS00108">
    <property type="entry name" value="PROTEIN_KINASE_ST"/>
    <property type="match status" value="1"/>
</dbReference>
<dbReference type="InterPro" id="IPR000719">
    <property type="entry name" value="Prot_kinase_dom"/>
</dbReference>
<evidence type="ECO:0000313" key="8">
    <source>
        <dbReference type="Proteomes" id="UP000464378"/>
    </source>
</evidence>
<dbReference type="SMART" id="SM00220">
    <property type="entry name" value="S_TKc"/>
    <property type="match status" value="1"/>
</dbReference>
<keyword evidence="7" id="KW-0808">Transferase</keyword>
<dbReference type="InterPro" id="IPR008271">
    <property type="entry name" value="Ser/Thr_kinase_AS"/>
</dbReference>
<keyword evidence="2 3" id="KW-0067">ATP-binding</keyword>
<dbReference type="SUPFAM" id="SSF56112">
    <property type="entry name" value="Protein kinase-like (PK-like)"/>
    <property type="match status" value="1"/>
</dbReference>
<organism evidence="7">
    <name type="scientific">Tuwongella immobilis</name>
    <dbReference type="NCBI Taxonomy" id="692036"/>
    <lineage>
        <taxon>Bacteria</taxon>
        <taxon>Pseudomonadati</taxon>
        <taxon>Planctomycetota</taxon>
        <taxon>Planctomycetia</taxon>
        <taxon>Gemmatales</taxon>
        <taxon>Gemmataceae</taxon>
        <taxon>Tuwongella</taxon>
    </lineage>
</organism>
<dbReference type="PANTHER" id="PTHR24348">
    <property type="entry name" value="SERINE/THREONINE-PROTEIN KINASE UNC-51-RELATED"/>
    <property type="match status" value="1"/>
</dbReference>
<feature type="domain" description="Protein kinase" evidence="6">
    <location>
        <begin position="168"/>
        <end position="429"/>
    </location>
</feature>
<dbReference type="GO" id="GO:0004674">
    <property type="term" value="F:protein serine/threonine kinase activity"/>
    <property type="evidence" value="ECO:0007669"/>
    <property type="project" value="InterPro"/>
</dbReference>
<dbReference type="PANTHER" id="PTHR24348:SF68">
    <property type="entry name" value="SERINE_THREONINE-PROTEIN KINASE ATG1C"/>
    <property type="match status" value="1"/>
</dbReference>
<dbReference type="AlphaFoldDB" id="A0A6C2YIA1"/>
<evidence type="ECO:0000256" key="2">
    <source>
        <dbReference type="ARBA" id="ARBA00022840"/>
    </source>
</evidence>
<proteinExistence type="predicted"/>
<dbReference type="GO" id="GO:0005737">
    <property type="term" value="C:cytoplasm"/>
    <property type="evidence" value="ECO:0007669"/>
    <property type="project" value="TreeGrafter"/>
</dbReference>
<dbReference type="Gene3D" id="1.10.510.10">
    <property type="entry name" value="Transferase(Phosphotransferase) domain 1"/>
    <property type="match status" value="1"/>
</dbReference>
<feature type="region of interest" description="Disordered" evidence="4">
    <location>
        <begin position="563"/>
        <end position="585"/>
    </location>
</feature>
<keyword evidence="8" id="KW-1185">Reference proteome</keyword>
<protein>
    <recommendedName>
        <fullName evidence="6">Protein kinase domain-containing protein</fullName>
    </recommendedName>
</protein>
<dbReference type="PROSITE" id="PS50011">
    <property type="entry name" value="PROTEIN_KINASE_DOM"/>
    <property type="match status" value="1"/>
</dbReference>
<dbReference type="Pfam" id="PF00069">
    <property type="entry name" value="Pkinase"/>
    <property type="match status" value="1"/>
</dbReference>
<evidence type="ECO:0000256" key="1">
    <source>
        <dbReference type="ARBA" id="ARBA00022741"/>
    </source>
</evidence>
<dbReference type="EMBL" id="LR593887">
    <property type="protein sequence ID" value="VTR96862.1"/>
    <property type="molecule type" value="Genomic_DNA"/>
</dbReference>
<dbReference type="PROSITE" id="PS00107">
    <property type="entry name" value="PROTEIN_KINASE_ATP"/>
    <property type="match status" value="1"/>
</dbReference>
<evidence type="ECO:0000256" key="5">
    <source>
        <dbReference type="SAM" id="Phobius"/>
    </source>
</evidence>
<reference evidence="7" key="1">
    <citation type="submission" date="2019-04" db="EMBL/GenBank/DDBJ databases">
        <authorList>
            <consortium name="Science for Life Laboratories"/>
        </authorList>
    </citation>
    <scope>NUCLEOTIDE SEQUENCE</scope>
    <source>
        <strain evidence="7">MBLW1</strain>
    </source>
</reference>
<dbReference type="KEGG" id="tim:GMBLW1_32380"/>
<accession>A0A6C2YIA1</accession>
<feature type="transmembrane region" description="Helical" evidence="5">
    <location>
        <begin position="591"/>
        <end position="617"/>
    </location>
</feature>
<dbReference type="EMBL" id="LR586016">
    <property type="protein sequence ID" value="VIP00722.1"/>
    <property type="molecule type" value="Genomic_DNA"/>
</dbReference>
<keyword evidence="5" id="KW-0472">Membrane</keyword>
<dbReference type="InterPro" id="IPR017441">
    <property type="entry name" value="Protein_kinase_ATP_BS"/>
</dbReference>
<name>A0A6C2YIA1_9BACT</name>
<feature type="compositionally biased region" description="Low complexity" evidence="4">
    <location>
        <begin position="563"/>
        <end position="584"/>
    </location>
</feature>
<dbReference type="RefSeq" id="WP_162655910.1">
    <property type="nucleotide sequence ID" value="NZ_LR593887.1"/>
</dbReference>
<dbReference type="InParanoid" id="A0A6C2YIA1"/>
<evidence type="ECO:0000313" key="7">
    <source>
        <dbReference type="EMBL" id="VIP00722.1"/>
    </source>
</evidence>
<gene>
    <name evidence="7" type="ORF">GMBLW1_32380</name>
</gene>
<dbReference type="Proteomes" id="UP000464378">
    <property type="component" value="Chromosome"/>
</dbReference>